<dbReference type="FunFam" id="3.40.309.10:FF:000009">
    <property type="entry name" value="Aldehyde dehydrogenase A"/>
    <property type="match status" value="1"/>
</dbReference>
<keyword evidence="3" id="KW-0520">NAD</keyword>
<accession>A0A6L9UFY6</accession>
<evidence type="ECO:0000256" key="4">
    <source>
        <dbReference type="PROSITE-ProRule" id="PRU10007"/>
    </source>
</evidence>
<dbReference type="InterPro" id="IPR016160">
    <property type="entry name" value="Ald_DH_CS_CYS"/>
</dbReference>
<dbReference type="FunFam" id="3.40.605.10:FF:000007">
    <property type="entry name" value="NAD/NADP-dependent betaine aldehyde dehydrogenase"/>
    <property type="match status" value="1"/>
</dbReference>
<dbReference type="Gene3D" id="3.40.605.10">
    <property type="entry name" value="Aldehyde Dehydrogenase, Chain A, domain 1"/>
    <property type="match status" value="1"/>
</dbReference>
<protein>
    <submittedName>
        <fullName evidence="7">Aldehyde dehydrogenase family protein</fullName>
    </submittedName>
</protein>
<dbReference type="AlphaFoldDB" id="A0A6L9UFY6"/>
<dbReference type="Pfam" id="PF00171">
    <property type="entry name" value="Aldedh"/>
    <property type="match status" value="1"/>
</dbReference>
<dbReference type="Gene3D" id="3.40.309.10">
    <property type="entry name" value="Aldehyde Dehydrogenase, Chain A, domain 2"/>
    <property type="match status" value="1"/>
</dbReference>
<evidence type="ECO:0000259" key="6">
    <source>
        <dbReference type="Pfam" id="PF00171"/>
    </source>
</evidence>
<dbReference type="EMBL" id="WUEY01000014">
    <property type="protein sequence ID" value="NEI72880.1"/>
    <property type="molecule type" value="Genomic_DNA"/>
</dbReference>
<evidence type="ECO:0000313" key="8">
    <source>
        <dbReference type="Proteomes" id="UP000483035"/>
    </source>
</evidence>
<dbReference type="Proteomes" id="UP000483035">
    <property type="component" value="Unassembled WGS sequence"/>
</dbReference>
<proteinExistence type="inferred from homology"/>
<gene>
    <name evidence="7" type="ORF">GR212_25285</name>
</gene>
<dbReference type="PROSITE" id="PS00070">
    <property type="entry name" value="ALDEHYDE_DEHYDR_CYS"/>
    <property type="match status" value="1"/>
</dbReference>
<feature type="domain" description="Aldehyde dehydrogenase" evidence="6">
    <location>
        <begin position="25"/>
        <end position="477"/>
    </location>
</feature>
<dbReference type="InterPro" id="IPR015590">
    <property type="entry name" value="Aldehyde_DH_dom"/>
</dbReference>
<feature type="active site" evidence="4">
    <location>
        <position position="256"/>
    </location>
</feature>
<dbReference type="GO" id="GO:0016620">
    <property type="term" value="F:oxidoreductase activity, acting on the aldehyde or oxo group of donors, NAD or NADP as acceptor"/>
    <property type="evidence" value="ECO:0007669"/>
    <property type="project" value="InterPro"/>
</dbReference>
<dbReference type="PANTHER" id="PTHR42986">
    <property type="entry name" value="BENZALDEHYDE DEHYDROGENASE YFMT"/>
    <property type="match status" value="1"/>
</dbReference>
<dbReference type="SUPFAM" id="SSF53720">
    <property type="entry name" value="ALDH-like"/>
    <property type="match status" value="1"/>
</dbReference>
<sequence length="484" mass="52160">MNISSGTTVQSIDHWIGGERIAPSSGRYFTDNNPDDDTPYARVAEGDTKDIDRAVQSAHDAFKTYGKSMALDREAWLSKAAALVEKYRDDFLDILVKEVGSPIGKAHFEVGYAAGCLRSAAGVARRIAGQTIPSDTPGRFAMTIRQPLGVVATISPFNVPLLKASKLSASPLATGNTVVMLPSEEASMVTSRLVDIYKEAGIPAGAVNMVTGLGADIGDALTTHPLVKAVMFTGSSRVGKHISALCGSMMRRVLLELGGKNPLVVLADADLDAAVEGACIGQFFYQGQACMASSRIYVEKSIEEEFTRRFIARAETLGMGDLRDLDTWLGPIISGRQRERVRTHIEDARAKGAKVLTGGEWVGNRCRPTILSGVDETMTVCREETFGPVTSIYPVADLDEAIERANDTNYGLSAAIYTKDLNKAFRYMQEVNAGMVHINAPTIADEPHVPFGGVGDSGFGREGTDVDVDTLTEWKWVTFPNGRN</sequence>
<evidence type="ECO:0000256" key="3">
    <source>
        <dbReference type="ARBA" id="ARBA00023027"/>
    </source>
</evidence>
<dbReference type="RefSeq" id="WP_163990704.1">
    <property type="nucleotide sequence ID" value="NZ_WUEY01000014.1"/>
</dbReference>
<organism evidence="7 8">
    <name type="scientific">Rhizobium lusitanum</name>
    <dbReference type="NCBI Taxonomy" id="293958"/>
    <lineage>
        <taxon>Bacteria</taxon>
        <taxon>Pseudomonadati</taxon>
        <taxon>Pseudomonadota</taxon>
        <taxon>Alphaproteobacteria</taxon>
        <taxon>Hyphomicrobiales</taxon>
        <taxon>Rhizobiaceae</taxon>
        <taxon>Rhizobium/Agrobacterium group</taxon>
        <taxon>Rhizobium</taxon>
    </lineage>
</organism>
<reference evidence="7 8" key="1">
    <citation type="submission" date="2019-12" db="EMBL/GenBank/DDBJ databases">
        <title>Rhizobium genotypes associated with high levels of biological nitrogen fixation by grain legumes in a temperate-maritime cropping system.</title>
        <authorList>
            <person name="Maluk M."/>
            <person name="Francesc Ferrando Molina F."/>
            <person name="Lopez Del Egido L."/>
            <person name="Lafos M."/>
            <person name="Langarica-Fuentes A."/>
            <person name="Gebre Yohannes G."/>
            <person name="Young M.W."/>
            <person name="Martin P."/>
            <person name="Gantlett R."/>
            <person name="Kenicer G."/>
            <person name="Hawes C."/>
            <person name="Begg G.S."/>
            <person name="Quilliam R.S."/>
            <person name="Squire G.R."/>
            <person name="Poole P.S."/>
            <person name="Young P.W."/>
            <person name="Iannetta P.M."/>
            <person name="James E.K."/>
        </authorList>
    </citation>
    <scope>NUCLEOTIDE SEQUENCE [LARGE SCALE GENOMIC DNA]</scope>
    <source>
        <strain evidence="7 8">JHI1118</strain>
    </source>
</reference>
<dbReference type="InterPro" id="IPR029510">
    <property type="entry name" value="Ald_DH_CS_GLU"/>
</dbReference>
<dbReference type="InterPro" id="IPR016161">
    <property type="entry name" value="Ald_DH/histidinol_DH"/>
</dbReference>
<dbReference type="PANTHER" id="PTHR42986:SF1">
    <property type="entry name" value="BENZALDEHYDE DEHYDROGENASE YFMT"/>
    <property type="match status" value="1"/>
</dbReference>
<evidence type="ECO:0000256" key="2">
    <source>
        <dbReference type="ARBA" id="ARBA00023002"/>
    </source>
</evidence>
<dbReference type="InterPro" id="IPR016163">
    <property type="entry name" value="Ald_DH_C"/>
</dbReference>
<evidence type="ECO:0000256" key="5">
    <source>
        <dbReference type="RuleBase" id="RU003345"/>
    </source>
</evidence>
<comment type="similarity">
    <text evidence="1 5">Belongs to the aldehyde dehydrogenase family.</text>
</comment>
<keyword evidence="2 5" id="KW-0560">Oxidoreductase</keyword>
<dbReference type="InterPro" id="IPR016162">
    <property type="entry name" value="Ald_DH_N"/>
</dbReference>
<comment type="caution">
    <text evidence="7">The sequence shown here is derived from an EMBL/GenBank/DDBJ whole genome shotgun (WGS) entry which is preliminary data.</text>
</comment>
<evidence type="ECO:0000256" key="1">
    <source>
        <dbReference type="ARBA" id="ARBA00009986"/>
    </source>
</evidence>
<evidence type="ECO:0000313" key="7">
    <source>
        <dbReference type="EMBL" id="NEI72880.1"/>
    </source>
</evidence>
<dbReference type="PROSITE" id="PS00687">
    <property type="entry name" value="ALDEHYDE_DEHYDR_GLU"/>
    <property type="match status" value="1"/>
</dbReference>
<name>A0A6L9UFY6_9HYPH</name>